<reference evidence="2 3" key="1">
    <citation type="journal article" date="2012" name="Antonie Van Leeuwenhoek">
        <title>Shewanella litorisediminis sp. nov., a gammaproteobacterium isolated from a tidal flat sediment.</title>
        <authorList>
            <person name="Lee M.H."/>
            <person name="Yoon J.H."/>
        </authorList>
    </citation>
    <scope>NUCLEOTIDE SEQUENCE [LARGE SCALE GENOMIC DNA]</scope>
    <source>
        <strain evidence="2 3">SMK1-12</strain>
    </source>
</reference>
<dbReference type="NCBIfam" id="TIGR02811">
    <property type="entry name" value="formate_TAT"/>
    <property type="match status" value="1"/>
</dbReference>
<feature type="chain" id="PRO_5046837792" evidence="1">
    <location>
        <begin position="36"/>
        <end position="64"/>
    </location>
</feature>
<proteinExistence type="predicted"/>
<evidence type="ECO:0000313" key="2">
    <source>
        <dbReference type="EMBL" id="QRH01817.1"/>
    </source>
</evidence>
<keyword evidence="3" id="KW-1185">Reference proteome</keyword>
<feature type="signal peptide" evidence="1">
    <location>
        <begin position="1"/>
        <end position="35"/>
    </location>
</feature>
<gene>
    <name evidence="2" type="ORF">JQC75_18555</name>
</gene>
<organism evidence="2 3">
    <name type="scientific">Shewanella litorisediminis</name>
    <dbReference type="NCBI Taxonomy" id="1173586"/>
    <lineage>
        <taxon>Bacteria</taxon>
        <taxon>Pseudomonadati</taxon>
        <taxon>Pseudomonadota</taxon>
        <taxon>Gammaproteobacteria</taxon>
        <taxon>Alteromonadales</taxon>
        <taxon>Shewanellaceae</taxon>
        <taxon>Shewanella</taxon>
    </lineage>
</organism>
<dbReference type="Proteomes" id="UP000596252">
    <property type="component" value="Chromosome"/>
</dbReference>
<dbReference type="RefSeq" id="WP_203325486.1">
    <property type="nucleotide sequence ID" value="NZ_CP069213.1"/>
</dbReference>
<dbReference type="EMBL" id="CP069213">
    <property type="protein sequence ID" value="QRH01817.1"/>
    <property type="molecule type" value="Genomic_DNA"/>
</dbReference>
<accession>A0ABX7G3A5</accession>
<evidence type="ECO:0000313" key="3">
    <source>
        <dbReference type="Proteomes" id="UP000596252"/>
    </source>
</evidence>
<sequence>MKTTPNSAERRAFLKTMAMGSVAGVAVATCGSAVAQPLESASAQSKGYRETDHVRRYYASLRGE</sequence>
<protein>
    <submittedName>
        <fullName evidence="2">Formate dehydrogenase</fullName>
    </submittedName>
</protein>
<keyword evidence="1" id="KW-0732">Signal</keyword>
<evidence type="ECO:0000256" key="1">
    <source>
        <dbReference type="SAM" id="SignalP"/>
    </source>
</evidence>
<dbReference type="InterPro" id="IPR006311">
    <property type="entry name" value="TAT_signal"/>
</dbReference>
<dbReference type="InterPro" id="IPR014177">
    <property type="entry name" value="Formate_DH_TAT-contain"/>
</dbReference>
<dbReference type="PROSITE" id="PS51318">
    <property type="entry name" value="TAT"/>
    <property type="match status" value="1"/>
</dbReference>
<name>A0ABX7G3A5_9GAMM</name>
<dbReference type="PIRSF" id="PIRSF036704">
    <property type="entry name" value="UCP036704"/>
    <property type="match status" value="1"/>
</dbReference>